<dbReference type="Proteomes" id="UP000327191">
    <property type="component" value="Unassembled WGS sequence"/>
</dbReference>
<dbReference type="AlphaFoldDB" id="A0A5E7UNB0"/>
<dbReference type="PANTHER" id="PTHR33840:SF1">
    <property type="entry name" value="TLE1 PHOSPHOLIPASE DOMAIN-CONTAINING PROTEIN"/>
    <property type="match status" value="1"/>
</dbReference>
<sequence precursor="true">MAEGYFICLGDWTSCGGKVLDAKADVAMFDVALACEGDPVSCGANNNIYVILGGVPSIDSDGRLVAGTLDSYSSCPCSARLIPSILDTTYESSDDAEALTSKTVAQPATYAPAYYSTTARAPVSPKPPSGWVQKQPTPNKIGIALRIGVFFDGTGNNADNTALGLACGAHHAILPEDLEASCKPYMSDPGSSYGNDVTNIKKLSELYISDEGMEEAGLSKSVQRTLYVEGIGTRSGEKDSLIGSGTGRGESGVVGRVQQSFGVISTFIDEVARENPDGEITSLTFDTFGFSRGAAAARHFANEVALSSQGLLQRVLINNAQGFSRQFLGQYHRDIHMGFIGLFDTVASVAGISNLGNVQSSVAPGLRLHLPRSLFLDVVHLVARDEHRANFPLSRVAPDHPEIALPGVHSDIGGGYLAEAQERVLVGPMQGLTVAQGTDVRSTSIYRVARQHRANMITQGWPADMLEIVTPEPRLLPPDLQDRASAREQRVYAGLQLTRSVRGELSRVYLRLMHELAKQKGVRFNDLDEHDPQYSLPIELQALCDRFVAGAYHVMPAEERMLKHRYIHTSAHWNHPLDKTGQRETRVLYINAPTADAVRVQHPHAPRGGQG</sequence>
<protein>
    <recommendedName>
        <fullName evidence="1">T6SS Phospholipase effector Tle1-like catalytic domain-containing protein</fullName>
    </recommendedName>
</protein>
<evidence type="ECO:0000313" key="2">
    <source>
        <dbReference type="EMBL" id="VVQ12992.1"/>
    </source>
</evidence>
<accession>A0A5E7UNB0</accession>
<dbReference type="EMBL" id="CABVJE010000017">
    <property type="protein sequence ID" value="VVQ12992.1"/>
    <property type="molecule type" value="Genomic_DNA"/>
</dbReference>
<reference evidence="2 3" key="1">
    <citation type="submission" date="2019-09" db="EMBL/GenBank/DDBJ databases">
        <authorList>
            <person name="Chandra G."/>
            <person name="Truman W A."/>
        </authorList>
    </citation>
    <scope>NUCLEOTIDE SEQUENCE [LARGE SCALE GENOMIC DNA]</scope>
    <source>
        <strain evidence="2">PS938</strain>
    </source>
</reference>
<name>A0A5E7UNB0_PSEFL</name>
<dbReference type="InterPro" id="IPR008727">
    <property type="entry name" value="PAAR_motif"/>
</dbReference>
<organism evidence="2 3">
    <name type="scientific">Pseudomonas fluorescens</name>
    <dbReference type="NCBI Taxonomy" id="294"/>
    <lineage>
        <taxon>Bacteria</taxon>
        <taxon>Pseudomonadati</taxon>
        <taxon>Pseudomonadota</taxon>
        <taxon>Gammaproteobacteria</taxon>
        <taxon>Pseudomonadales</taxon>
        <taxon>Pseudomonadaceae</taxon>
        <taxon>Pseudomonas</taxon>
    </lineage>
</organism>
<dbReference type="PANTHER" id="PTHR33840">
    <property type="match status" value="1"/>
</dbReference>
<dbReference type="RefSeq" id="WP_224790031.1">
    <property type="nucleotide sequence ID" value="NZ_CABVJE010000017.1"/>
</dbReference>
<dbReference type="Pfam" id="PF05488">
    <property type="entry name" value="PAAR_motif"/>
    <property type="match status" value="1"/>
</dbReference>
<evidence type="ECO:0000259" key="1">
    <source>
        <dbReference type="Pfam" id="PF09994"/>
    </source>
</evidence>
<gene>
    <name evidence="2" type="ORF">PS938_03860</name>
</gene>
<feature type="domain" description="T6SS Phospholipase effector Tle1-like catalytic" evidence="1">
    <location>
        <begin position="330"/>
        <end position="421"/>
    </location>
</feature>
<proteinExistence type="predicted"/>
<dbReference type="InterPro" id="IPR018712">
    <property type="entry name" value="Tle1-like_cat"/>
</dbReference>
<dbReference type="CDD" id="cd14744">
    <property type="entry name" value="PAAR_CT_2"/>
    <property type="match status" value="1"/>
</dbReference>
<dbReference type="Pfam" id="PF09994">
    <property type="entry name" value="T6SS_Tle1-like_cat"/>
    <property type="match status" value="1"/>
</dbReference>
<evidence type="ECO:0000313" key="3">
    <source>
        <dbReference type="Proteomes" id="UP000327191"/>
    </source>
</evidence>